<dbReference type="Pfam" id="PF16123">
    <property type="entry name" value="HAGH_C"/>
    <property type="match status" value="1"/>
</dbReference>
<dbReference type="NCBIfam" id="TIGR03413">
    <property type="entry name" value="GSH_gloB"/>
    <property type="match status" value="1"/>
</dbReference>
<dbReference type="InterPro" id="IPR036866">
    <property type="entry name" value="RibonucZ/Hydroxyglut_hydro"/>
</dbReference>
<evidence type="ECO:0000313" key="12">
    <source>
        <dbReference type="RefSeq" id="XP_026271993.1"/>
    </source>
</evidence>
<evidence type="ECO:0000313" key="13">
    <source>
        <dbReference type="RefSeq" id="XP_052129020.1"/>
    </source>
</evidence>
<dbReference type="GO" id="GO:0031123">
    <property type="term" value="P:RNA 3'-end processing"/>
    <property type="evidence" value="ECO:0007669"/>
    <property type="project" value="UniProtKB-ARBA"/>
</dbReference>
<evidence type="ECO:0000313" key="11">
    <source>
        <dbReference type="Proteomes" id="UP000504606"/>
    </source>
</evidence>
<evidence type="ECO:0000256" key="4">
    <source>
        <dbReference type="ARBA" id="ARBA00006759"/>
    </source>
</evidence>
<accession>A0A6J1RUF7</accession>
<organism evidence="11 12">
    <name type="scientific">Frankliniella occidentalis</name>
    <name type="common">Western flower thrips</name>
    <name type="synonym">Euthrips occidentalis</name>
    <dbReference type="NCBI Taxonomy" id="133901"/>
    <lineage>
        <taxon>Eukaryota</taxon>
        <taxon>Metazoa</taxon>
        <taxon>Ecdysozoa</taxon>
        <taxon>Arthropoda</taxon>
        <taxon>Hexapoda</taxon>
        <taxon>Insecta</taxon>
        <taxon>Pterygota</taxon>
        <taxon>Neoptera</taxon>
        <taxon>Paraneoptera</taxon>
        <taxon>Thysanoptera</taxon>
        <taxon>Terebrantia</taxon>
        <taxon>Thripoidea</taxon>
        <taxon>Thripidae</taxon>
        <taxon>Frankliniella</taxon>
    </lineage>
</organism>
<dbReference type="OrthoDB" id="515692at2759"/>
<evidence type="ECO:0000256" key="9">
    <source>
        <dbReference type="ARBA" id="ARBA00031044"/>
    </source>
</evidence>
<dbReference type="PANTHER" id="PTHR11935:SF94">
    <property type="entry name" value="TENZING NORGAY, ISOFORM C"/>
    <property type="match status" value="1"/>
</dbReference>
<dbReference type="InterPro" id="IPR032282">
    <property type="entry name" value="HAGH_C"/>
</dbReference>
<comment type="cofactor">
    <cofactor evidence="2">
        <name>Zn(2+)</name>
        <dbReference type="ChEBI" id="CHEBI:29105"/>
    </cofactor>
</comment>
<dbReference type="HAMAP" id="MF_01374">
    <property type="entry name" value="Glyoxalase_2"/>
    <property type="match status" value="1"/>
</dbReference>
<dbReference type="FunFam" id="3.60.15.10:FF:000019">
    <property type="entry name" value="Hydroxyacylglutathione hydrolase, mitochondrial"/>
    <property type="match status" value="1"/>
</dbReference>
<dbReference type="SMART" id="SM00849">
    <property type="entry name" value="Lactamase_B"/>
    <property type="match status" value="1"/>
</dbReference>
<dbReference type="Pfam" id="PF00753">
    <property type="entry name" value="Lactamase_B"/>
    <property type="match status" value="1"/>
</dbReference>
<evidence type="ECO:0000256" key="2">
    <source>
        <dbReference type="ARBA" id="ARBA00001947"/>
    </source>
</evidence>
<evidence type="ECO:0000256" key="5">
    <source>
        <dbReference type="ARBA" id="ARBA00011917"/>
    </source>
</evidence>
<dbReference type="PIRSF" id="PIRSF005457">
    <property type="entry name" value="Glx"/>
    <property type="match status" value="1"/>
</dbReference>
<evidence type="ECO:0000256" key="1">
    <source>
        <dbReference type="ARBA" id="ARBA00001623"/>
    </source>
</evidence>
<evidence type="ECO:0000256" key="8">
    <source>
        <dbReference type="ARBA" id="ARBA00022833"/>
    </source>
</evidence>
<feature type="domain" description="Metallo-beta-lactamase" evidence="10">
    <location>
        <begin position="55"/>
        <end position="215"/>
    </location>
</feature>
<protein>
    <recommendedName>
        <fullName evidence="5">hydroxyacylglutathione hydrolase</fullName>
        <ecNumber evidence="5">3.1.2.6</ecNumber>
    </recommendedName>
    <alternativeName>
        <fullName evidence="9">Glyoxalase II</fullName>
    </alternativeName>
</protein>
<dbReference type="GO" id="GO:0019243">
    <property type="term" value="P:methylglyoxal catabolic process to D-lactate via S-lactoyl-glutathione"/>
    <property type="evidence" value="ECO:0007669"/>
    <property type="project" value="InterPro"/>
</dbReference>
<keyword evidence="8" id="KW-0862">Zinc</keyword>
<dbReference type="GO" id="GO:0046872">
    <property type="term" value="F:metal ion binding"/>
    <property type="evidence" value="ECO:0007669"/>
    <property type="project" value="UniProtKB-KW"/>
</dbReference>
<comment type="similarity">
    <text evidence="4">Belongs to the metallo-beta-lactamase superfamily. Glyoxalase II family.</text>
</comment>
<keyword evidence="6" id="KW-0479">Metal-binding</keyword>
<dbReference type="RefSeq" id="XP_026271993.1">
    <property type="nucleotide sequence ID" value="XM_026416208.2"/>
</dbReference>
<dbReference type="EC" id="3.1.2.6" evidence="5"/>
<dbReference type="SUPFAM" id="SSF56281">
    <property type="entry name" value="Metallo-hydrolase/oxidoreductase"/>
    <property type="match status" value="1"/>
</dbReference>
<dbReference type="CDD" id="cd07723">
    <property type="entry name" value="hydroxyacylglutathione_hydrolase_MBL-fold"/>
    <property type="match status" value="1"/>
</dbReference>
<evidence type="ECO:0000256" key="3">
    <source>
        <dbReference type="ARBA" id="ARBA00004963"/>
    </source>
</evidence>
<evidence type="ECO:0000259" key="10">
    <source>
        <dbReference type="SMART" id="SM00849"/>
    </source>
</evidence>
<comment type="catalytic activity">
    <reaction evidence="1">
        <text>an S-(2-hydroxyacyl)glutathione + H2O = a 2-hydroxy carboxylate + glutathione + H(+)</text>
        <dbReference type="Rhea" id="RHEA:21864"/>
        <dbReference type="ChEBI" id="CHEBI:15377"/>
        <dbReference type="ChEBI" id="CHEBI:15378"/>
        <dbReference type="ChEBI" id="CHEBI:57925"/>
        <dbReference type="ChEBI" id="CHEBI:58896"/>
        <dbReference type="ChEBI" id="CHEBI:71261"/>
        <dbReference type="EC" id="3.1.2.6"/>
    </reaction>
</comment>
<dbReference type="PANTHER" id="PTHR11935">
    <property type="entry name" value="BETA LACTAMASE DOMAIN"/>
    <property type="match status" value="1"/>
</dbReference>
<dbReference type="CTD" id="40299"/>
<keyword evidence="7 12" id="KW-0378">Hydrolase</keyword>
<comment type="pathway">
    <text evidence="3">Secondary metabolite metabolism; methylglyoxal degradation; (R)-lactate from methylglyoxal: step 2/2.</text>
</comment>
<dbReference type="Gene3D" id="3.60.15.10">
    <property type="entry name" value="Ribonuclease Z/Hydroxyacylglutathione hydrolase-like"/>
    <property type="match status" value="1"/>
</dbReference>
<name>A0A6J1RUF7_FRAOC</name>
<dbReference type="InterPro" id="IPR035680">
    <property type="entry name" value="Clx_II_MBL"/>
</dbReference>
<dbReference type="KEGG" id="foc:113202121"/>
<evidence type="ECO:0000256" key="7">
    <source>
        <dbReference type="ARBA" id="ARBA00022801"/>
    </source>
</evidence>
<dbReference type="GO" id="GO:0004416">
    <property type="term" value="F:hydroxyacylglutathione hydrolase activity"/>
    <property type="evidence" value="ECO:0007669"/>
    <property type="project" value="UniProtKB-EC"/>
</dbReference>
<reference evidence="12 13" key="1">
    <citation type="submission" date="2025-04" db="UniProtKB">
        <authorList>
            <consortium name="RefSeq"/>
        </authorList>
    </citation>
    <scope>IDENTIFICATION</scope>
    <source>
        <tissue evidence="12 13">Whole organism</tissue>
    </source>
</reference>
<dbReference type="AlphaFoldDB" id="A0A6J1RUF7"/>
<dbReference type="InterPro" id="IPR001279">
    <property type="entry name" value="Metallo-B-lactamas"/>
</dbReference>
<keyword evidence="11" id="KW-1185">Reference proteome</keyword>
<dbReference type="RefSeq" id="XP_052129020.1">
    <property type="nucleotide sequence ID" value="XM_052273060.1"/>
</dbReference>
<dbReference type="InterPro" id="IPR017782">
    <property type="entry name" value="Hydroxyacylglutathione_Hdrlase"/>
</dbReference>
<sequence length="299" mass="33405">MFSAVFRSLPNCVAQRLTAAYFRAITFRSQGLHSLSTTEQVSKKMRVRVLPALQDNYMYLVIDEETQKAMIVDPVNPSTALEAVQEENVSLTSVLTTHHHWDHAGGNEELVKRHPGLEVYGGDDRIPALTKKVSHGNTFSVGKLQIEALFTPCHTAGHICFLVSSPGEPSAVFTGDTLFIGGCGRFFEGSPEQMYKALVEILGNLPDDTKVFCGHEYTVANYKFAKHVEPHNNDLLEQDARAKQKRERQEPTVPSTIGIEKLTNPFMRVCESSVQEHSGQHDPIATMQHIRREKDNFKG</sequence>
<gene>
    <name evidence="12 13" type="primary">LOC113202121</name>
</gene>
<proteinExistence type="inferred from homology"/>
<evidence type="ECO:0000256" key="6">
    <source>
        <dbReference type="ARBA" id="ARBA00022723"/>
    </source>
</evidence>
<dbReference type="GeneID" id="113202121"/>
<dbReference type="Proteomes" id="UP000504606">
    <property type="component" value="Unplaced"/>
</dbReference>